<gene>
    <name evidence="2" type="ORF">SteCoe_6273</name>
</gene>
<reference evidence="2 3" key="1">
    <citation type="submission" date="2016-11" db="EMBL/GenBank/DDBJ databases">
        <title>The macronuclear genome of Stentor coeruleus: a giant cell with tiny introns.</title>
        <authorList>
            <person name="Slabodnick M."/>
            <person name="Ruby J.G."/>
            <person name="Reiff S.B."/>
            <person name="Swart E.C."/>
            <person name="Gosai S."/>
            <person name="Prabakaran S."/>
            <person name="Witkowska E."/>
            <person name="Larue G.E."/>
            <person name="Fisher S."/>
            <person name="Freeman R.M."/>
            <person name="Gunawardena J."/>
            <person name="Chu W."/>
            <person name="Stover N.A."/>
            <person name="Gregory B.D."/>
            <person name="Nowacki M."/>
            <person name="Derisi J."/>
            <person name="Roy S.W."/>
            <person name="Marshall W.F."/>
            <person name="Sood P."/>
        </authorList>
    </citation>
    <scope>NUCLEOTIDE SEQUENCE [LARGE SCALE GENOMIC DNA]</scope>
    <source>
        <strain evidence="2">WM001</strain>
    </source>
</reference>
<sequence length="307" mass="37270">MSDADSHENLNPRRYRLSQELFRPGEQESESLSVSEDEGHELNLAPEYQQDELFGSLYKFIQDEKVYRAGYFERKLKELSETLNIFNENRRGNLLGPLKIDYLEHAHYIYSFKAERGLTQEEIKKVEYRESKFSDFDYPDENMYKYILKLLKFLSRLMVRFNIFDINQYGYRFKGRSLTVKLLDMRKINKQCLSADIFWFSYAIRHKPFIGKIEKILKNYAKILQHSINQMFDFLDLCTKPEIDNEPNIYYINFDNYTLNVISRWRRWIFREKMHPATARLYEISKSIEISYRYFEKHLIQEFLKII</sequence>
<evidence type="ECO:0000313" key="2">
    <source>
        <dbReference type="EMBL" id="OMJ91205.1"/>
    </source>
</evidence>
<comment type="caution">
    <text evidence="2">The sequence shown here is derived from an EMBL/GenBank/DDBJ whole genome shotgun (WGS) entry which is preliminary data.</text>
</comment>
<dbReference type="EMBL" id="MPUH01000086">
    <property type="protein sequence ID" value="OMJ91205.1"/>
    <property type="molecule type" value="Genomic_DNA"/>
</dbReference>
<dbReference type="Proteomes" id="UP000187209">
    <property type="component" value="Unassembled WGS sequence"/>
</dbReference>
<keyword evidence="3" id="KW-1185">Reference proteome</keyword>
<evidence type="ECO:0000256" key="1">
    <source>
        <dbReference type="SAM" id="MobiDB-lite"/>
    </source>
</evidence>
<feature type="region of interest" description="Disordered" evidence="1">
    <location>
        <begin position="1"/>
        <end position="38"/>
    </location>
</feature>
<protein>
    <submittedName>
        <fullName evidence="2">Uncharacterized protein</fullName>
    </submittedName>
</protein>
<feature type="compositionally biased region" description="Basic and acidic residues" evidence="1">
    <location>
        <begin position="1"/>
        <end position="11"/>
    </location>
</feature>
<evidence type="ECO:0000313" key="3">
    <source>
        <dbReference type="Proteomes" id="UP000187209"/>
    </source>
</evidence>
<proteinExistence type="predicted"/>
<dbReference type="AlphaFoldDB" id="A0A1R2CQE2"/>
<accession>A0A1R2CQE2</accession>
<name>A0A1R2CQE2_9CILI</name>
<organism evidence="2 3">
    <name type="scientific">Stentor coeruleus</name>
    <dbReference type="NCBI Taxonomy" id="5963"/>
    <lineage>
        <taxon>Eukaryota</taxon>
        <taxon>Sar</taxon>
        <taxon>Alveolata</taxon>
        <taxon>Ciliophora</taxon>
        <taxon>Postciliodesmatophora</taxon>
        <taxon>Heterotrichea</taxon>
        <taxon>Heterotrichida</taxon>
        <taxon>Stentoridae</taxon>
        <taxon>Stentor</taxon>
    </lineage>
</organism>